<feature type="domain" description="PRC-barrel" evidence="3">
    <location>
        <begin position="105"/>
        <end position="174"/>
    </location>
</feature>
<evidence type="ECO:0000259" key="3">
    <source>
        <dbReference type="Pfam" id="PF05239"/>
    </source>
</evidence>
<protein>
    <recommendedName>
        <fullName evidence="3">PRC-barrel domain-containing protein</fullName>
    </recommendedName>
</protein>
<dbReference type="SUPFAM" id="SSF50346">
    <property type="entry name" value="PRC-barrel domain"/>
    <property type="match status" value="1"/>
</dbReference>
<keyword evidence="2" id="KW-0732">Signal</keyword>
<keyword evidence="5" id="KW-1185">Reference proteome</keyword>
<dbReference type="AlphaFoldDB" id="A0A6I3KLI9"/>
<dbReference type="InterPro" id="IPR011033">
    <property type="entry name" value="PRC_barrel-like_sf"/>
</dbReference>
<feature type="region of interest" description="Disordered" evidence="1">
    <location>
        <begin position="22"/>
        <end position="102"/>
    </location>
</feature>
<evidence type="ECO:0000313" key="5">
    <source>
        <dbReference type="Proteomes" id="UP000440694"/>
    </source>
</evidence>
<dbReference type="Gene3D" id="2.30.30.240">
    <property type="entry name" value="PRC-barrel domain"/>
    <property type="match status" value="1"/>
</dbReference>
<accession>A0A6I3KLI9</accession>
<comment type="caution">
    <text evidence="4">The sequence shown here is derived from an EMBL/GenBank/DDBJ whole genome shotgun (WGS) entry which is preliminary data.</text>
</comment>
<evidence type="ECO:0000313" key="4">
    <source>
        <dbReference type="EMBL" id="MTD95248.1"/>
    </source>
</evidence>
<gene>
    <name evidence="4" type="ORF">GIW81_12990</name>
</gene>
<organism evidence="4 5">
    <name type="scientific">Hyphomicrobium album</name>
    <dbReference type="NCBI Taxonomy" id="2665159"/>
    <lineage>
        <taxon>Bacteria</taxon>
        <taxon>Pseudomonadati</taxon>
        <taxon>Pseudomonadota</taxon>
        <taxon>Alphaproteobacteria</taxon>
        <taxon>Hyphomicrobiales</taxon>
        <taxon>Hyphomicrobiaceae</taxon>
        <taxon>Hyphomicrobium</taxon>
    </lineage>
</organism>
<dbReference type="EMBL" id="WMBQ01000002">
    <property type="protein sequence ID" value="MTD95248.1"/>
    <property type="molecule type" value="Genomic_DNA"/>
</dbReference>
<dbReference type="InterPro" id="IPR027275">
    <property type="entry name" value="PRC-brl_dom"/>
</dbReference>
<dbReference type="RefSeq" id="WP_154739811.1">
    <property type="nucleotide sequence ID" value="NZ_WMBQ01000002.1"/>
</dbReference>
<evidence type="ECO:0000256" key="1">
    <source>
        <dbReference type="SAM" id="MobiDB-lite"/>
    </source>
</evidence>
<dbReference type="Proteomes" id="UP000440694">
    <property type="component" value="Unassembled WGS sequence"/>
</dbReference>
<feature type="compositionally biased region" description="Low complexity" evidence="1">
    <location>
        <begin position="33"/>
        <end position="56"/>
    </location>
</feature>
<evidence type="ECO:0000256" key="2">
    <source>
        <dbReference type="SAM" id="SignalP"/>
    </source>
</evidence>
<dbReference type="PANTHER" id="PTHR36505:SF1">
    <property type="entry name" value="BLR1072 PROTEIN"/>
    <property type="match status" value="1"/>
</dbReference>
<dbReference type="PANTHER" id="PTHR36505">
    <property type="entry name" value="BLR1072 PROTEIN"/>
    <property type="match status" value="1"/>
</dbReference>
<feature type="chain" id="PRO_5026066853" description="PRC-barrel domain-containing protein" evidence="2">
    <location>
        <begin position="21"/>
        <end position="183"/>
    </location>
</feature>
<proteinExistence type="predicted"/>
<name>A0A6I3KLI9_9HYPH</name>
<sequence length="183" mass="18719">MKVRYSLIAAFAVMSAPVFAQDAPAPSTQESSPPAQTEPMAPATPPAATTPSAADPAPAPAPAPAAPDKEAAAPAPSTSTTMASGDLKESEDDAKMVPSLNATVDKVEEMDIFDGNGKKIAEVDAVLEDSAGEVKGVAIEYGGFLGFGESGAILTFDQVKAQDGKLITTLSEDELKTLPAWDK</sequence>
<dbReference type="Pfam" id="PF05239">
    <property type="entry name" value="PRC"/>
    <property type="match status" value="1"/>
</dbReference>
<feature type="signal peptide" evidence="2">
    <location>
        <begin position="1"/>
        <end position="20"/>
    </location>
</feature>
<feature type="compositionally biased region" description="Low complexity" evidence="1">
    <location>
        <begin position="72"/>
        <end position="84"/>
    </location>
</feature>
<reference evidence="4 5" key="1">
    <citation type="submission" date="2019-11" db="EMBL/GenBank/DDBJ databases">
        <title>Identification of a novel strain.</title>
        <authorList>
            <person name="Xu Q."/>
            <person name="Wang G."/>
        </authorList>
    </citation>
    <scope>NUCLEOTIDE SEQUENCE [LARGE SCALE GENOMIC DNA]</scope>
    <source>
        <strain evidence="5">xq</strain>
    </source>
</reference>